<protein>
    <submittedName>
        <fullName evidence="2">Uncharacterized protein</fullName>
    </submittedName>
</protein>
<comment type="caution">
    <text evidence="2">The sequence shown here is derived from an EMBL/GenBank/DDBJ whole genome shotgun (WGS) entry which is preliminary data.</text>
</comment>
<organism evidence="2 3">
    <name type="scientific">Candidatus Electrothrix marina</name>
    <dbReference type="NCBI Taxonomy" id="1859130"/>
    <lineage>
        <taxon>Bacteria</taxon>
        <taxon>Pseudomonadati</taxon>
        <taxon>Thermodesulfobacteriota</taxon>
        <taxon>Desulfobulbia</taxon>
        <taxon>Desulfobulbales</taxon>
        <taxon>Desulfobulbaceae</taxon>
        <taxon>Candidatus Electrothrix</taxon>
    </lineage>
</organism>
<reference evidence="2 3" key="1">
    <citation type="submission" date="2017-01" db="EMBL/GenBank/DDBJ databases">
        <title>The cable genome- insights into the physiology and evolution of filamentous bacteria capable of sulfide oxidation via long distance electron transfer.</title>
        <authorList>
            <person name="Schreiber L."/>
            <person name="Bjerg J.T."/>
            <person name="Boggild A."/>
            <person name="Van De Vossenberg J."/>
            <person name="Meysman F."/>
            <person name="Nielsen L.P."/>
            <person name="Schramm A."/>
            <person name="Kjeldsen K.U."/>
        </authorList>
    </citation>
    <scope>NUCLEOTIDE SEQUENCE [LARGE SCALE GENOMIC DNA]</scope>
    <source>
        <strain evidence="2">A5</strain>
    </source>
</reference>
<gene>
    <name evidence="2" type="ORF">VU01_10773</name>
</gene>
<proteinExistence type="predicted"/>
<sequence length="267" mass="29004">MKKIIGIVGIPPLEIIRQINEEQGRIVDLDEPQLPLPMNRETHLPQVYCAILRTVMLNAMNMHLDRVYIDVGPGKCDCALHVATVLQNFLTIPVITTRNRDSEGFGYPICRSNLPLLEKLQAVTKGVQSCEPSPAHPASIPTAGFWGVPPRDFSLLSLFPDSTHVYGWSRCMENKTPADIDLESYCNPAVPTVFFAQSFCAKTALAKHLAERHPKGLYVDCDVNAGSSVRAKIEAFLELSRDAATAAPAASTASIDNGSPGDDHAAG</sequence>
<evidence type="ECO:0000313" key="3">
    <source>
        <dbReference type="Proteomes" id="UP000288892"/>
    </source>
</evidence>
<dbReference type="AlphaFoldDB" id="A0A444JFE3"/>
<dbReference type="Proteomes" id="UP000288892">
    <property type="component" value="Unassembled WGS sequence"/>
</dbReference>
<keyword evidence="3" id="KW-1185">Reference proteome</keyword>
<dbReference type="EMBL" id="MTKS01000077">
    <property type="protein sequence ID" value="RWX51816.1"/>
    <property type="molecule type" value="Genomic_DNA"/>
</dbReference>
<evidence type="ECO:0000256" key="1">
    <source>
        <dbReference type="SAM" id="MobiDB-lite"/>
    </source>
</evidence>
<evidence type="ECO:0000313" key="2">
    <source>
        <dbReference type="EMBL" id="RWX51816.1"/>
    </source>
</evidence>
<accession>A0A444JFE3</accession>
<feature type="region of interest" description="Disordered" evidence="1">
    <location>
        <begin position="246"/>
        <end position="267"/>
    </location>
</feature>
<name>A0A444JFE3_9BACT</name>